<reference evidence="3" key="1">
    <citation type="submission" date="2020-06" db="EMBL/GenBank/DDBJ databases">
        <authorList>
            <consortium name="Plant Systems Biology data submission"/>
        </authorList>
    </citation>
    <scope>NUCLEOTIDE SEQUENCE</scope>
    <source>
        <strain evidence="3">D6</strain>
    </source>
</reference>
<dbReference type="SUPFAM" id="SSF48403">
    <property type="entry name" value="Ankyrin repeat"/>
    <property type="match status" value="1"/>
</dbReference>
<dbReference type="PANTHER" id="PTHR24153:SF8">
    <property type="entry name" value="FORKED, ISOFORM F"/>
    <property type="match status" value="1"/>
</dbReference>
<keyword evidence="4" id="KW-1185">Reference proteome</keyword>
<dbReference type="Proteomes" id="UP001153069">
    <property type="component" value="Unassembled WGS sequence"/>
</dbReference>
<dbReference type="PANTHER" id="PTHR24153">
    <property type="entry name" value="ESPIN"/>
    <property type="match status" value="1"/>
</dbReference>
<evidence type="ECO:0000313" key="4">
    <source>
        <dbReference type="Proteomes" id="UP001153069"/>
    </source>
</evidence>
<dbReference type="GO" id="GO:0051017">
    <property type="term" value="P:actin filament bundle assembly"/>
    <property type="evidence" value="ECO:0007669"/>
    <property type="project" value="TreeGrafter"/>
</dbReference>
<protein>
    <submittedName>
        <fullName evidence="3">Uncharacterized protein</fullName>
    </submittedName>
</protein>
<gene>
    <name evidence="3" type="ORF">SEMRO_120_G058680.1</name>
</gene>
<evidence type="ECO:0000256" key="1">
    <source>
        <dbReference type="ARBA" id="ARBA00022737"/>
    </source>
</evidence>
<dbReference type="OrthoDB" id="47266at2759"/>
<sequence>MWQQVKQLVGLSKPPTKRLASSATPCSELYDLVLDMDWTSVIRHCRDNPEDARFQEGDGLESPLYLACQWNPPVNAVKALIRANPDALLWTSREHRDLPLHMICRSPATSPELVREMLRTHPESACHATKYGKTALWVLCEYSQPDCMKASDNVSNRPFTLEQHEQIQAFWEKIEIVVEAVAKSRQHSWPARQETQQEDNVGMLYRVHGLVSLGALGCPIRVLEYICDKYPQQLRVRDESGQLPLHLAVGPTQWSPSGIRKYKPREQAIIQLLLRQYPEAALVRLHSMWDYYDKETGKRREDCSSSDKGAMDKEGRYPLHIALANRHTWKGGVQELFLAAPRVVAIKDPVTQLYPFQLAAIPIRENLAVDAGTIVELLRQRPDLIALCCAESRAAAETQNAAGDNHHGCASRSNETQPVEPVVDRGDELAISCRSARRYSSSTTSSLHLSRQEDESTMLFGLGVVAAVGAGLWYWKHAHTHYTDEATEVVASTS</sequence>
<dbReference type="InterPro" id="IPR036770">
    <property type="entry name" value="Ankyrin_rpt-contain_sf"/>
</dbReference>
<dbReference type="AlphaFoldDB" id="A0A9N8DLF4"/>
<evidence type="ECO:0000256" key="2">
    <source>
        <dbReference type="ARBA" id="ARBA00023043"/>
    </source>
</evidence>
<comment type="caution">
    <text evidence="3">The sequence shown here is derived from an EMBL/GenBank/DDBJ whole genome shotgun (WGS) entry which is preliminary data.</text>
</comment>
<keyword evidence="2" id="KW-0040">ANK repeat</keyword>
<name>A0A9N8DLF4_9STRA</name>
<dbReference type="Gene3D" id="1.25.40.20">
    <property type="entry name" value="Ankyrin repeat-containing domain"/>
    <property type="match status" value="1"/>
</dbReference>
<dbReference type="EMBL" id="CAICTM010000119">
    <property type="protein sequence ID" value="CAB9501874.1"/>
    <property type="molecule type" value="Genomic_DNA"/>
</dbReference>
<dbReference type="InterPro" id="IPR052420">
    <property type="entry name" value="Espin/Espin-like"/>
</dbReference>
<accession>A0A9N8DLF4</accession>
<dbReference type="GO" id="GO:0005737">
    <property type="term" value="C:cytoplasm"/>
    <property type="evidence" value="ECO:0007669"/>
    <property type="project" value="TreeGrafter"/>
</dbReference>
<evidence type="ECO:0000313" key="3">
    <source>
        <dbReference type="EMBL" id="CAB9501874.1"/>
    </source>
</evidence>
<organism evidence="3 4">
    <name type="scientific">Seminavis robusta</name>
    <dbReference type="NCBI Taxonomy" id="568900"/>
    <lineage>
        <taxon>Eukaryota</taxon>
        <taxon>Sar</taxon>
        <taxon>Stramenopiles</taxon>
        <taxon>Ochrophyta</taxon>
        <taxon>Bacillariophyta</taxon>
        <taxon>Bacillariophyceae</taxon>
        <taxon>Bacillariophycidae</taxon>
        <taxon>Naviculales</taxon>
        <taxon>Naviculaceae</taxon>
        <taxon>Seminavis</taxon>
    </lineage>
</organism>
<proteinExistence type="predicted"/>
<keyword evidence="1" id="KW-0677">Repeat</keyword>
<dbReference type="GO" id="GO:0051015">
    <property type="term" value="F:actin filament binding"/>
    <property type="evidence" value="ECO:0007669"/>
    <property type="project" value="TreeGrafter"/>
</dbReference>